<evidence type="ECO:0000313" key="1">
    <source>
        <dbReference type="EMBL" id="CAK5060519.1"/>
    </source>
</evidence>
<dbReference type="Proteomes" id="UP001497535">
    <property type="component" value="Unassembled WGS sequence"/>
</dbReference>
<sequence>MLSSCWQGFCLHWHASLEQSGMGRVNRNRSETRLPKKWLQKNFLCGAFAALSYLFVHFIRK</sequence>
<comment type="caution">
    <text evidence="1">The sequence shown here is derived from an EMBL/GenBank/DDBJ whole genome shotgun (WGS) entry which is preliminary data.</text>
</comment>
<gene>
    <name evidence="1" type="ORF">MENTE1834_LOCUS15973</name>
</gene>
<accession>A0ACB0YS57</accession>
<name>A0ACB0YS57_MELEN</name>
<evidence type="ECO:0000313" key="2">
    <source>
        <dbReference type="Proteomes" id="UP001497535"/>
    </source>
</evidence>
<keyword evidence="2" id="KW-1185">Reference proteome</keyword>
<reference evidence="1" key="1">
    <citation type="submission" date="2023-11" db="EMBL/GenBank/DDBJ databases">
        <authorList>
            <person name="Poullet M."/>
        </authorList>
    </citation>
    <scope>NUCLEOTIDE SEQUENCE</scope>
    <source>
        <strain evidence="1">E1834</strain>
    </source>
</reference>
<proteinExistence type="predicted"/>
<protein>
    <submittedName>
        <fullName evidence="1">Uncharacterized protein</fullName>
    </submittedName>
</protein>
<organism evidence="1 2">
    <name type="scientific">Meloidogyne enterolobii</name>
    <name type="common">Root-knot nematode worm</name>
    <name type="synonym">Meloidogyne mayaguensis</name>
    <dbReference type="NCBI Taxonomy" id="390850"/>
    <lineage>
        <taxon>Eukaryota</taxon>
        <taxon>Metazoa</taxon>
        <taxon>Ecdysozoa</taxon>
        <taxon>Nematoda</taxon>
        <taxon>Chromadorea</taxon>
        <taxon>Rhabditida</taxon>
        <taxon>Tylenchina</taxon>
        <taxon>Tylenchomorpha</taxon>
        <taxon>Tylenchoidea</taxon>
        <taxon>Meloidogynidae</taxon>
        <taxon>Meloidogyninae</taxon>
        <taxon>Meloidogyne</taxon>
    </lineage>
</organism>
<dbReference type="EMBL" id="CAVMJV010000018">
    <property type="protein sequence ID" value="CAK5060519.1"/>
    <property type="molecule type" value="Genomic_DNA"/>
</dbReference>